<organism evidence="1 2">
    <name type="scientific">Kribbella aluminosa</name>
    <dbReference type="NCBI Taxonomy" id="416017"/>
    <lineage>
        <taxon>Bacteria</taxon>
        <taxon>Bacillati</taxon>
        <taxon>Actinomycetota</taxon>
        <taxon>Actinomycetes</taxon>
        <taxon>Propionibacteriales</taxon>
        <taxon>Kribbellaceae</taxon>
        <taxon>Kribbella</taxon>
    </lineage>
</organism>
<evidence type="ECO:0000313" key="2">
    <source>
        <dbReference type="Proteomes" id="UP000755585"/>
    </source>
</evidence>
<keyword evidence="2" id="KW-1185">Reference proteome</keyword>
<protein>
    <submittedName>
        <fullName evidence="1">Uncharacterized protein</fullName>
    </submittedName>
</protein>
<gene>
    <name evidence="1" type="ORF">JOF29_007594</name>
</gene>
<dbReference type="EMBL" id="JAGINT010000002">
    <property type="protein sequence ID" value="MBP2356484.1"/>
    <property type="molecule type" value="Genomic_DNA"/>
</dbReference>
<accession>A0ABS4UY85</accession>
<dbReference type="Proteomes" id="UP000755585">
    <property type="component" value="Unassembled WGS sequence"/>
</dbReference>
<comment type="caution">
    <text evidence="1">The sequence shown here is derived from an EMBL/GenBank/DDBJ whole genome shotgun (WGS) entry which is preliminary data.</text>
</comment>
<proteinExistence type="predicted"/>
<reference evidence="1 2" key="1">
    <citation type="submission" date="2021-03" db="EMBL/GenBank/DDBJ databases">
        <title>Sequencing the genomes of 1000 actinobacteria strains.</title>
        <authorList>
            <person name="Klenk H.-P."/>
        </authorList>
    </citation>
    <scope>NUCLEOTIDE SEQUENCE [LARGE SCALE GENOMIC DNA]</scope>
    <source>
        <strain evidence="1 2">DSM 18824</strain>
    </source>
</reference>
<name>A0ABS4UY85_9ACTN</name>
<sequence>MKDALGTCDLLLDEQVTSASPGRTIRRVVARKPQQR</sequence>
<evidence type="ECO:0000313" key="1">
    <source>
        <dbReference type="EMBL" id="MBP2356484.1"/>
    </source>
</evidence>